<organism evidence="2 3">
    <name type="scientific">Mycena rosella</name>
    <name type="common">Pink bonnet</name>
    <name type="synonym">Agaricus rosellus</name>
    <dbReference type="NCBI Taxonomy" id="1033263"/>
    <lineage>
        <taxon>Eukaryota</taxon>
        <taxon>Fungi</taxon>
        <taxon>Dikarya</taxon>
        <taxon>Basidiomycota</taxon>
        <taxon>Agaricomycotina</taxon>
        <taxon>Agaricomycetes</taxon>
        <taxon>Agaricomycetidae</taxon>
        <taxon>Agaricales</taxon>
        <taxon>Marasmiineae</taxon>
        <taxon>Mycenaceae</taxon>
        <taxon>Mycena</taxon>
    </lineage>
</organism>
<evidence type="ECO:0000256" key="1">
    <source>
        <dbReference type="SAM" id="MobiDB-lite"/>
    </source>
</evidence>
<reference evidence="2" key="1">
    <citation type="submission" date="2023-03" db="EMBL/GenBank/DDBJ databases">
        <title>Massive genome expansion in bonnet fungi (Mycena s.s.) driven by repeated elements and novel gene families across ecological guilds.</title>
        <authorList>
            <consortium name="Lawrence Berkeley National Laboratory"/>
            <person name="Harder C.B."/>
            <person name="Miyauchi S."/>
            <person name="Viragh M."/>
            <person name="Kuo A."/>
            <person name="Thoen E."/>
            <person name="Andreopoulos B."/>
            <person name="Lu D."/>
            <person name="Skrede I."/>
            <person name="Drula E."/>
            <person name="Henrissat B."/>
            <person name="Morin E."/>
            <person name="Kohler A."/>
            <person name="Barry K."/>
            <person name="LaButti K."/>
            <person name="Morin E."/>
            <person name="Salamov A."/>
            <person name="Lipzen A."/>
            <person name="Mereny Z."/>
            <person name="Hegedus B."/>
            <person name="Baldrian P."/>
            <person name="Stursova M."/>
            <person name="Weitz H."/>
            <person name="Taylor A."/>
            <person name="Grigoriev I.V."/>
            <person name="Nagy L.G."/>
            <person name="Martin F."/>
            <person name="Kauserud H."/>
        </authorList>
    </citation>
    <scope>NUCLEOTIDE SEQUENCE</scope>
    <source>
        <strain evidence="2">CBHHK067</strain>
    </source>
</reference>
<accession>A0AAD7DEH8</accession>
<name>A0AAD7DEH8_MYCRO</name>
<dbReference type="Proteomes" id="UP001221757">
    <property type="component" value="Unassembled WGS sequence"/>
</dbReference>
<evidence type="ECO:0000313" key="3">
    <source>
        <dbReference type="Proteomes" id="UP001221757"/>
    </source>
</evidence>
<gene>
    <name evidence="2" type="ORF">B0H17DRAFT_1065888</name>
</gene>
<protein>
    <submittedName>
        <fullName evidence="2">Uncharacterized protein</fullName>
    </submittedName>
</protein>
<feature type="region of interest" description="Disordered" evidence="1">
    <location>
        <begin position="317"/>
        <end position="355"/>
    </location>
</feature>
<dbReference type="EMBL" id="JARKIE010000069">
    <property type="protein sequence ID" value="KAJ7689787.1"/>
    <property type="molecule type" value="Genomic_DNA"/>
</dbReference>
<dbReference type="AlphaFoldDB" id="A0AAD7DEH8"/>
<sequence>MFLRNLCWANARKSGPYIPARYFRLNRLEKLESTELHTLHPDRLQESDHVNLSSRLRFLILVAGIPSEQATYFTYCTNEKGVKAIFPPRSAGFFYYHRPKDLPFTAGAIRFRIAAVSLRTFATGRDLTRLDGAPWEVPLPTLSKSRPALRELLLRDRLVTKAEIEQCMLMFPGRHARAATALLHRFNDPFPVSFDGANYIQTVCGGEKRRCDVRVFHEQRVGPPSSVYPYSGRALVRFELSTLPEHAGSRVAVLRVVKLIDPPKLRIPNYDGYLPPPVEGELVQRPRRSRGLGVVPWTRKLDTKIGEALARLLDAGLPPPAEDELVPRPRKPQGVGVLPRTRKLGTKGAPRPNVP</sequence>
<comment type="caution">
    <text evidence="2">The sequence shown here is derived from an EMBL/GenBank/DDBJ whole genome shotgun (WGS) entry which is preliminary data.</text>
</comment>
<evidence type="ECO:0000313" key="2">
    <source>
        <dbReference type="EMBL" id="KAJ7689787.1"/>
    </source>
</evidence>
<keyword evidence="3" id="KW-1185">Reference proteome</keyword>
<proteinExistence type="predicted"/>